<evidence type="ECO:0000256" key="4">
    <source>
        <dbReference type="SAM" id="Phobius"/>
    </source>
</evidence>
<name>S3V994_9LEPT</name>
<gene>
    <name evidence="6" type="ORF">LEP1GSC058_3716</name>
</gene>
<evidence type="ECO:0000256" key="1">
    <source>
        <dbReference type="ARBA" id="ARBA00023015"/>
    </source>
</evidence>
<keyword evidence="4" id="KW-0472">Membrane</keyword>
<dbReference type="PROSITE" id="PS00041">
    <property type="entry name" value="HTH_ARAC_FAMILY_1"/>
    <property type="match status" value="1"/>
</dbReference>
<evidence type="ECO:0000313" key="7">
    <source>
        <dbReference type="Proteomes" id="UP000014540"/>
    </source>
</evidence>
<evidence type="ECO:0000256" key="3">
    <source>
        <dbReference type="ARBA" id="ARBA00023163"/>
    </source>
</evidence>
<reference evidence="6" key="1">
    <citation type="submission" date="2013-04" db="EMBL/GenBank/DDBJ databases">
        <authorList>
            <person name="Harkins D.M."/>
            <person name="Durkin A.S."/>
            <person name="Selengut J.D."/>
            <person name="Sanka R."/>
            <person name="DePew J."/>
            <person name="Purushe J."/>
            <person name="Ahmed A."/>
            <person name="van der Linden H."/>
            <person name="Goris M.G.A."/>
            <person name="Hartskeerl R.A."/>
            <person name="Vinetz J.M."/>
            <person name="Sutton G.G."/>
            <person name="Nelson W.C."/>
            <person name="Fouts D.E."/>
        </authorList>
    </citation>
    <scope>NUCLEOTIDE SEQUENCE [LARGE SCALE GENOMIC DNA]</scope>
    <source>
        <strain evidence="6">BUT 6</strain>
    </source>
</reference>
<dbReference type="PROSITE" id="PS01124">
    <property type="entry name" value="HTH_ARAC_FAMILY_2"/>
    <property type="match status" value="1"/>
</dbReference>
<evidence type="ECO:0000313" key="6">
    <source>
        <dbReference type="EMBL" id="EPG72975.1"/>
    </source>
</evidence>
<evidence type="ECO:0000256" key="2">
    <source>
        <dbReference type="ARBA" id="ARBA00023125"/>
    </source>
</evidence>
<feature type="domain" description="HTH araC/xylS-type" evidence="5">
    <location>
        <begin position="257"/>
        <end position="356"/>
    </location>
</feature>
<feature type="transmembrane region" description="Helical" evidence="4">
    <location>
        <begin position="6"/>
        <end position="25"/>
    </location>
</feature>
<keyword evidence="4" id="KW-1133">Transmembrane helix</keyword>
<proteinExistence type="predicted"/>
<keyword evidence="7" id="KW-1185">Reference proteome</keyword>
<accession>S3V994</accession>
<feature type="transmembrane region" description="Helical" evidence="4">
    <location>
        <begin position="99"/>
        <end position="116"/>
    </location>
</feature>
<dbReference type="SMART" id="SM00342">
    <property type="entry name" value="HTH_ARAC"/>
    <property type="match status" value="1"/>
</dbReference>
<evidence type="ECO:0000259" key="5">
    <source>
        <dbReference type="PROSITE" id="PS01124"/>
    </source>
</evidence>
<dbReference type="GO" id="GO:0043565">
    <property type="term" value="F:sequence-specific DNA binding"/>
    <property type="evidence" value="ECO:0007669"/>
    <property type="project" value="InterPro"/>
</dbReference>
<dbReference type="InterPro" id="IPR018060">
    <property type="entry name" value="HTH_AraC"/>
</dbReference>
<dbReference type="Gene3D" id="1.10.10.60">
    <property type="entry name" value="Homeodomain-like"/>
    <property type="match status" value="1"/>
</dbReference>
<keyword evidence="1" id="KW-0805">Transcription regulation</keyword>
<feature type="transmembrane region" description="Helical" evidence="4">
    <location>
        <begin position="66"/>
        <end position="87"/>
    </location>
</feature>
<dbReference type="PANTHER" id="PTHR43280">
    <property type="entry name" value="ARAC-FAMILY TRANSCRIPTIONAL REGULATOR"/>
    <property type="match status" value="1"/>
</dbReference>
<feature type="transmembrane region" description="Helical" evidence="4">
    <location>
        <begin position="136"/>
        <end position="155"/>
    </location>
</feature>
<comment type="caution">
    <text evidence="6">The sequence shown here is derived from an EMBL/GenBank/DDBJ whole genome shotgun (WGS) entry which is preliminary data.</text>
</comment>
<feature type="transmembrane region" description="Helical" evidence="4">
    <location>
        <begin position="202"/>
        <end position="220"/>
    </location>
</feature>
<dbReference type="OrthoDB" id="345413at2"/>
<keyword evidence="4" id="KW-0812">Transmembrane</keyword>
<dbReference type="STRING" id="1193011.LEP1GSC058_3716"/>
<feature type="transmembrane region" description="Helical" evidence="4">
    <location>
        <begin position="32"/>
        <end position="54"/>
    </location>
</feature>
<dbReference type="Pfam" id="PF12833">
    <property type="entry name" value="HTH_18"/>
    <property type="match status" value="1"/>
</dbReference>
<keyword evidence="2 6" id="KW-0238">DNA-binding</keyword>
<dbReference type="InterPro" id="IPR018062">
    <property type="entry name" value="HTH_AraC-typ_CS"/>
</dbReference>
<dbReference type="RefSeq" id="WP_016549471.1">
    <property type="nucleotide sequence ID" value="NZ_AKWZ02000010.1"/>
</dbReference>
<organism evidence="6 7">
    <name type="scientific">Leptospira fainei serovar Hurstbridge str. BUT 6</name>
    <dbReference type="NCBI Taxonomy" id="1193011"/>
    <lineage>
        <taxon>Bacteria</taxon>
        <taxon>Pseudomonadati</taxon>
        <taxon>Spirochaetota</taxon>
        <taxon>Spirochaetia</taxon>
        <taxon>Leptospirales</taxon>
        <taxon>Leptospiraceae</taxon>
        <taxon>Leptospira</taxon>
    </lineage>
</organism>
<dbReference type="SUPFAM" id="SSF46689">
    <property type="entry name" value="Homeodomain-like"/>
    <property type="match status" value="1"/>
</dbReference>
<dbReference type="EMBL" id="AKWZ02000010">
    <property type="protein sequence ID" value="EPG72975.1"/>
    <property type="molecule type" value="Genomic_DNA"/>
</dbReference>
<dbReference type="InterPro" id="IPR009057">
    <property type="entry name" value="Homeodomain-like_sf"/>
</dbReference>
<dbReference type="PANTHER" id="PTHR43280:SF29">
    <property type="entry name" value="ARAC-FAMILY TRANSCRIPTIONAL REGULATOR"/>
    <property type="match status" value="1"/>
</dbReference>
<dbReference type="GO" id="GO:0003700">
    <property type="term" value="F:DNA-binding transcription factor activity"/>
    <property type="evidence" value="ECO:0007669"/>
    <property type="project" value="InterPro"/>
</dbReference>
<keyword evidence="3" id="KW-0804">Transcription</keyword>
<protein>
    <submittedName>
        <fullName evidence="6">DNA-binding helix-turn-helix protein</fullName>
    </submittedName>
</protein>
<dbReference type="AlphaFoldDB" id="S3V994"/>
<dbReference type="Proteomes" id="UP000014540">
    <property type="component" value="Unassembled WGS sequence"/>
</dbReference>
<feature type="transmembrane region" description="Helical" evidence="4">
    <location>
        <begin position="176"/>
        <end position="196"/>
    </location>
</feature>
<sequence>MIPFLQEIVFFGALFCLLLGIGALLRPERTITFKILFLLSFGVSVQFFYVYFLLKEIYFEPSFLNHLHIPFAWILGPGMYSLFSVTVQEYTSSKSEIRFYLPGILLLLGFPLAYLISPELFISRPIDYFKEGKHSWLDILLISAYIGNLLYYLTVVWQTRTLFRLEHLKTEAGARILFYIILGSGSVTTILIASYIIRDLDLLFIATIATIFYAVIGYLAQLSFPQIFHEIGPSVREAYRNSRLEGVDLHDLGTRLSDLMKHEKLYLDEELTLSSLSIKLDVKPYQLSEYLNQHRKTNFSRFVNGFRVEEAILLLKRENGANILSVAYRSGFNSKATFNLAFKSVTGVSPRDYIRSLKNS</sequence>